<gene>
    <name evidence="1" type="ORF">V7S43_001639</name>
</gene>
<accession>A0ABD3G4A0</accession>
<sequence length="224" mass="24746">MDKVIISLGLAMNTTPWSVAAEYFRLFRHGTVDEEKPIGAASVACDALVQQHFLRTTMSQDMSDGTMHGLEGVIQSWKFMSRCFDNIDIVPLRLENGPGGMLVANCKCNLTITENTLRLAFPQLLRGQVGSKFSSLAANIVGKILAIQGTMHLCWDAEIGRMTSVTWQVDLVKPLLELVGSIEDVSRVFNHALIAPDCSRRVLTDCELHIASDEVVDKKNTKVR</sequence>
<organism evidence="1 2">
    <name type="scientific">Phytophthora oleae</name>
    <dbReference type="NCBI Taxonomy" id="2107226"/>
    <lineage>
        <taxon>Eukaryota</taxon>
        <taxon>Sar</taxon>
        <taxon>Stramenopiles</taxon>
        <taxon>Oomycota</taxon>
        <taxon>Peronosporomycetes</taxon>
        <taxon>Peronosporales</taxon>
        <taxon>Peronosporaceae</taxon>
        <taxon>Phytophthora</taxon>
    </lineage>
</organism>
<evidence type="ECO:0000313" key="2">
    <source>
        <dbReference type="Proteomes" id="UP001632037"/>
    </source>
</evidence>
<evidence type="ECO:0008006" key="3">
    <source>
        <dbReference type="Google" id="ProtNLM"/>
    </source>
</evidence>
<dbReference type="EMBL" id="JBIMZQ010000002">
    <property type="protein sequence ID" value="KAL3673953.1"/>
    <property type="molecule type" value="Genomic_DNA"/>
</dbReference>
<evidence type="ECO:0000313" key="1">
    <source>
        <dbReference type="EMBL" id="KAL3673953.1"/>
    </source>
</evidence>
<keyword evidence="2" id="KW-1185">Reference proteome</keyword>
<dbReference type="AlphaFoldDB" id="A0ABD3G4A0"/>
<name>A0ABD3G4A0_9STRA</name>
<protein>
    <recommendedName>
        <fullName evidence="3">Bzip transcription factor</fullName>
    </recommendedName>
</protein>
<dbReference type="Proteomes" id="UP001632037">
    <property type="component" value="Unassembled WGS sequence"/>
</dbReference>
<comment type="caution">
    <text evidence="1">The sequence shown here is derived from an EMBL/GenBank/DDBJ whole genome shotgun (WGS) entry which is preliminary data.</text>
</comment>
<reference evidence="1 2" key="1">
    <citation type="submission" date="2024-09" db="EMBL/GenBank/DDBJ databases">
        <title>Genome sequencing and assembly of Phytophthora oleae, isolate VK10A, causative agent of rot of olive drupes.</title>
        <authorList>
            <person name="Conti Taguali S."/>
            <person name="Riolo M."/>
            <person name="La Spada F."/>
            <person name="Cacciola S.O."/>
            <person name="Dionisio G."/>
        </authorList>
    </citation>
    <scope>NUCLEOTIDE SEQUENCE [LARGE SCALE GENOMIC DNA]</scope>
    <source>
        <strain evidence="1 2">VK10A</strain>
    </source>
</reference>
<proteinExistence type="predicted"/>